<comment type="caution">
    <text evidence="2">The sequence shown here is derived from an EMBL/GenBank/DDBJ whole genome shotgun (WGS) entry which is preliminary data.</text>
</comment>
<protein>
    <recommendedName>
        <fullName evidence="4">Secreted protein</fullName>
    </recommendedName>
</protein>
<organism evidence="2 3">
    <name type="scientific">Sclerotinia nivalis</name>
    <dbReference type="NCBI Taxonomy" id="352851"/>
    <lineage>
        <taxon>Eukaryota</taxon>
        <taxon>Fungi</taxon>
        <taxon>Dikarya</taxon>
        <taxon>Ascomycota</taxon>
        <taxon>Pezizomycotina</taxon>
        <taxon>Leotiomycetes</taxon>
        <taxon>Helotiales</taxon>
        <taxon>Sclerotiniaceae</taxon>
        <taxon>Sclerotinia</taxon>
    </lineage>
</organism>
<reference evidence="2" key="1">
    <citation type="submission" date="2022-11" db="EMBL/GenBank/DDBJ databases">
        <title>Genome Resource of Sclerotinia nivalis Strain SnTB1, a Plant Pathogen Isolated from American Ginseng.</title>
        <authorList>
            <person name="Fan S."/>
        </authorList>
    </citation>
    <scope>NUCLEOTIDE SEQUENCE</scope>
    <source>
        <strain evidence="2">SnTB1</strain>
    </source>
</reference>
<keyword evidence="1" id="KW-0732">Signal</keyword>
<proteinExistence type="predicted"/>
<accession>A0A9X0ANZ3</accession>
<name>A0A9X0ANZ3_9HELO</name>
<dbReference type="EMBL" id="JAPEIS010000005">
    <property type="protein sequence ID" value="KAJ8066284.1"/>
    <property type="molecule type" value="Genomic_DNA"/>
</dbReference>
<gene>
    <name evidence="2" type="ORF">OCU04_005363</name>
</gene>
<dbReference type="AlphaFoldDB" id="A0A9X0ANZ3"/>
<keyword evidence="3" id="KW-1185">Reference proteome</keyword>
<feature type="chain" id="PRO_5040719533" description="Secreted protein" evidence="1">
    <location>
        <begin position="17"/>
        <end position="99"/>
    </location>
</feature>
<sequence length="99" mass="11235">MRTLPVFLCLLAIVSSSQFEYRVVRRHYAHVAVVLPWLHEVADSVSGIDSSIVLHASICPNLHFYRQVSYTTSLGFLPRGFTARTDPGRECFQCFPDSF</sequence>
<evidence type="ECO:0000313" key="3">
    <source>
        <dbReference type="Proteomes" id="UP001152300"/>
    </source>
</evidence>
<evidence type="ECO:0000313" key="2">
    <source>
        <dbReference type="EMBL" id="KAJ8066284.1"/>
    </source>
</evidence>
<dbReference type="Proteomes" id="UP001152300">
    <property type="component" value="Unassembled WGS sequence"/>
</dbReference>
<evidence type="ECO:0000256" key="1">
    <source>
        <dbReference type="SAM" id="SignalP"/>
    </source>
</evidence>
<feature type="signal peptide" evidence="1">
    <location>
        <begin position="1"/>
        <end position="16"/>
    </location>
</feature>
<evidence type="ECO:0008006" key="4">
    <source>
        <dbReference type="Google" id="ProtNLM"/>
    </source>
</evidence>